<dbReference type="Gene3D" id="1.10.150.280">
    <property type="entry name" value="AF1531-like domain"/>
    <property type="match status" value="1"/>
</dbReference>
<comment type="caution">
    <text evidence="2">The sequence shown here is derived from an EMBL/GenBank/DDBJ whole genome shotgun (WGS) entry which is preliminary data.</text>
</comment>
<dbReference type="NCBIfam" id="TIGR00426">
    <property type="entry name" value="competence protein ComEA helix-hairpin-helix repeat region"/>
    <property type="match status" value="1"/>
</dbReference>
<dbReference type="InterPro" id="IPR010994">
    <property type="entry name" value="RuvA_2-like"/>
</dbReference>
<dbReference type="EMBL" id="JAJEQN010000031">
    <property type="protein sequence ID" value="MCC2222298.1"/>
    <property type="molecule type" value="Genomic_DNA"/>
</dbReference>
<protein>
    <submittedName>
        <fullName evidence="2">Helix-hairpin-helix domain-containing protein</fullName>
    </submittedName>
</protein>
<organism evidence="2 3">
    <name type="scientific">Anthropogastromicrobium aceti</name>
    <dbReference type="NCBI Taxonomy" id="2981768"/>
    <lineage>
        <taxon>Bacteria</taxon>
        <taxon>Bacillati</taxon>
        <taxon>Bacillota</taxon>
        <taxon>Clostridia</taxon>
        <taxon>Lachnospirales</taxon>
        <taxon>Lachnospiraceae</taxon>
        <taxon>Anthropogastromicrobium</taxon>
    </lineage>
</organism>
<keyword evidence="3" id="KW-1185">Reference proteome</keyword>
<name>A0AAE3E5Y2_9FIRM</name>
<evidence type="ECO:0000259" key="1">
    <source>
        <dbReference type="SMART" id="SM00278"/>
    </source>
</evidence>
<gene>
    <name evidence="2" type="ORF">LKD48_11745</name>
</gene>
<feature type="domain" description="Helix-hairpin-helix DNA-binding motif class 1" evidence="1">
    <location>
        <begin position="172"/>
        <end position="191"/>
    </location>
</feature>
<dbReference type="Gene3D" id="3.10.560.10">
    <property type="entry name" value="Outer membrane lipoprotein wza domain like"/>
    <property type="match status" value="1"/>
</dbReference>
<dbReference type="InterPro" id="IPR019554">
    <property type="entry name" value="Soluble_ligand-bd"/>
</dbReference>
<dbReference type="GO" id="GO:0006281">
    <property type="term" value="P:DNA repair"/>
    <property type="evidence" value="ECO:0007669"/>
    <property type="project" value="InterPro"/>
</dbReference>
<dbReference type="InterPro" id="IPR004509">
    <property type="entry name" value="Competence_ComEA_HhH"/>
</dbReference>
<dbReference type="RefSeq" id="WP_308732083.1">
    <property type="nucleotide sequence ID" value="NZ_JAJEQN010000031.1"/>
</dbReference>
<dbReference type="SMART" id="SM00278">
    <property type="entry name" value="HhH1"/>
    <property type="match status" value="2"/>
</dbReference>
<dbReference type="PANTHER" id="PTHR21180">
    <property type="entry name" value="ENDONUCLEASE/EXONUCLEASE/PHOSPHATASE FAMILY DOMAIN-CONTAINING PROTEIN 1"/>
    <property type="match status" value="1"/>
</dbReference>
<dbReference type="SUPFAM" id="SSF47781">
    <property type="entry name" value="RuvA domain 2-like"/>
    <property type="match status" value="1"/>
</dbReference>
<dbReference type="Pfam" id="PF10531">
    <property type="entry name" value="SLBB"/>
    <property type="match status" value="1"/>
</dbReference>
<reference evidence="2 3" key="1">
    <citation type="submission" date="2021-10" db="EMBL/GenBank/DDBJ databases">
        <title>Anaerobic single-cell dispensing facilitates the cultivation of human gut bacteria.</title>
        <authorList>
            <person name="Afrizal A."/>
        </authorList>
    </citation>
    <scope>NUCLEOTIDE SEQUENCE [LARGE SCALE GENOMIC DNA]</scope>
    <source>
        <strain evidence="2 3">CLA-AA-H224</strain>
    </source>
</reference>
<dbReference type="PANTHER" id="PTHR21180:SF32">
    <property type="entry name" value="ENDONUCLEASE_EXONUCLEASE_PHOSPHATASE FAMILY DOMAIN-CONTAINING PROTEIN 1"/>
    <property type="match status" value="1"/>
</dbReference>
<evidence type="ECO:0000313" key="2">
    <source>
        <dbReference type="EMBL" id="MCC2222298.1"/>
    </source>
</evidence>
<feature type="domain" description="Helix-hairpin-helix DNA-binding motif class 1" evidence="1">
    <location>
        <begin position="202"/>
        <end position="221"/>
    </location>
</feature>
<sequence length="225" mass="24690">MKKTHQWMLFFLFLFFVSEILACTKKEEKLVFYQTTQIQKMDDSKEDTQFFQEEAQTSQVSESSLHETTQAAVETIAVYLCGEVCKPGVYVLQAGSRLYQAVEEAGGLTANAQAEAVNLARILADSEQIYIPNISESIDQIENETQNVISSAAAVPSASSDGLLNINQASESELMQLPGIGQVKAAAIVTYRNSNGPFSSIEEIKNVPGIKEAAFEKIKGMITVF</sequence>
<dbReference type="Proteomes" id="UP001198200">
    <property type="component" value="Unassembled WGS sequence"/>
</dbReference>
<dbReference type="InterPro" id="IPR003583">
    <property type="entry name" value="Hlx-hairpin-Hlx_DNA-bd_motif"/>
</dbReference>
<dbReference type="GO" id="GO:0003677">
    <property type="term" value="F:DNA binding"/>
    <property type="evidence" value="ECO:0007669"/>
    <property type="project" value="InterPro"/>
</dbReference>
<dbReference type="InterPro" id="IPR051675">
    <property type="entry name" value="Endo/Exo/Phosphatase_dom_1"/>
</dbReference>
<evidence type="ECO:0000313" key="3">
    <source>
        <dbReference type="Proteomes" id="UP001198200"/>
    </source>
</evidence>
<dbReference type="GO" id="GO:0015627">
    <property type="term" value="C:type II protein secretion system complex"/>
    <property type="evidence" value="ECO:0007669"/>
    <property type="project" value="TreeGrafter"/>
</dbReference>
<accession>A0AAE3E5Y2</accession>
<proteinExistence type="predicted"/>
<dbReference type="GO" id="GO:0015628">
    <property type="term" value="P:protein secretion by the type II secretion system"/>
    <property type="evidence" value="ECO:0007669"/>
    <property type="project" value="TreeGrafter"/>
</dbReference>
<dbReference type="Pfam" id="PF12836">
    <property type="entry name" value="HHH_3"/>
    <property type="match status" value="1"/>
</dbReference>
<dbReference type="AlphaFoldDB" id="A0AAE3E5Y2"/>